<dbReference type="eggNOG" id="ENOG5031M77">
    <property type="taxonomic scope" value="Bacteria"/>
</dbReference>
<comment type="caution">
    <text evidence="1">The sequence shown here is derived from an EMBL/GenBank/DDBJ whole genome shotgun (WGS) entry which is preliminary data.</text>
</comment>
<accession>A0A066YSQ9</accession>
<organism evidence="1 2">
    <name type="scientific">Kitasatospora cheerisanensis KCTC 2395</name>
    <dbReference type="NCBI Taxonomy" id="1348663"/>
    <lineage>
        <taxon>Bacteria</taxon>
        <taxon>Bacillati</taxon>
        <taxon>Actinomycetota</taxon>
        <taxon>Actinomycetes</taxon>
        <taxon>Kitasatosporales</taxon>
        <taxon>Streptomycetaceae</taxon>
        <taxon>Kitasatospora</taxon>
    </lineage>
</organism>
<evidence type="ECO:0000313" key="2">
    <source>
        <dbReference type="Proteomes" id="UP000027178"/>
    </source>
</evidence>
<dbReference type="HOGENOM" id="CLU_711299_0_0_11"/>
<dbReference type="AlphaFoldDB" id="A0A066YSQ9"/>
<dbReference type="EMBL" id="JNBY01000092">
    <property type="protein sequence ID" value="KDN84588.1"/>
    <property type="molecule type" value="Genomic_DNA"/>
</dbReference>
<evidence type="ECO:0000313" key="1">
    <source>
        <dbReference type="EMBL" id="KDN84588.1"/>
    </source>
</evidence>
<sequence length="388" mass="43317">MMGMSVFAMAQSFPVEQGPTSVPVFYSGYWLRPTYTQRVDDDQWDLRVPASQLAELAGPVDAAERLGARRELLASPQNAGRAQLLRECPELFGIVGRVVLGVDELLWRAELGWGGCSVDLSGIECIDGFQTIGLIARGAADLSTEHLDRAVLDVRIVSGAARELARAAHDHAHRHHNPTVAQDLLLRHPVMRRLVRQFESDGIPFRLRRGERRGPSRGGYAVDEATTALALFSAGEGPALAFQTLTPEGREEIWRDPSGSKFRALFGAETEATGVRIAIMFRRAILEELEEMLRERSAHHWHLLADAPDLVVWAVARELPLAELHRDTAGPWAPAWERILDHQLPALTRTTAERLVAAYRSERTRVYRRDEVRELAWWSRILDAAAVA</sequence>
<keyword evidence="2" id="KW-1185">Reference proteome</keyword>
<gene>
    <name evidence="1" type="ORF">KCH_36800</name>
</gene>
<dbReference type="PATRIC" id="fig|1348663.4.peg.3546"/>
<reference evidence="1 2" key="1">
    <citation type="submission" date="2014-05" db="EMBL/GenBank/DDBJ databases">
        <title>Draft Genome Sequence of Kitasatospora cheerisanensis KCTC 2395.</title>
        <authorList>
            <person name="Nam D.H."/>
        </authorList>
    </citation>
    <scope>NUCLEOTIDE SEQUENCE [LARGE SCALE GENOMIC DNA]</scope>
    <source>
        <strain evidence="1 2">KCTC 2395</strain>
    </source>
</reference>
<dbReference type="Proteomes" id="UP000027178">
    <property type="component" value="Unassembled WGS sequence"/>
</dbReference>
<proteinExistence type="predicted"/>
<name>A0A066YSQ9_9ACTN</name>
<protein>
    <submittedName>
        <fullName evidence="1">Uncharacterized protein</fullName>
    </submittedName>
</protein>